<evidence type="ECO:0000313" key="1">
    <source>
        <dbReference type="EMBL" id="EKX89465.1"/>
    </source>
</evidence>
<dbReference type="HOGENOM" id="CLU_2988948_0_0_11"/>
<keyword evidence="2" id="KW-1185">Reference proteome</keyword>
<comment type="caution">
    <text evidence="1">The sequence shown here is derived from an EMBL/GenBank/DDBJ whole genome shotgun (WGS) entry which is preliminary data.</text>
</comment>
<gene>
    <name evidence="1" type="ORF">HMPREF9997_01936</name>
</gene>
<accession>L1MEI2</accession>
<sequence>MSGYDIYTSKDELFTMSVEDAPAATPVLSFIGYSSYACGGGISFIATAGATTIAKGC</sequence>
<organism evidence="1 2">
    <name type="scientific">Corynebacterium durum F0235</name>
    <dbReference type="NCBI Taxonomy" id="1035195"/>
    <lineage>
        <taxon>Bacteria</taxon>
        <taxon>Bacillati</taxon>
        <taxon>Actinomycetota</taxon>
        <taxon>Actinomycetes</taxon>
        <taxon>Mycobacteriales</taxon>
        <taxon>Corynebacteriaceae</taxon>
        <taxon>Corynebacterium</taxon>
    </lineage>
</organism>
<dbReference type="Proteomes" id="UP000010445">
    <property type="component" value="Unassembled WGS sequence"/>
</dbReference>
<reference evidence="1 2" key="1">
    <citation type="submission" date="2012-05" db="EMBL/GenBank/DDBJ databases">
        <authorList>
            <person name="Weinstock G."/>
            <person name="Sodergren E."/>
            <person name="Lobos E.A."/>
            <person name="Fulton L."/>
            <person name="Fulton R."/>
            <person name="Courtney L."/>
            <person name="Fronick C."/>
            <person name="O'Laughlin M."/>
            <person name="Godfrey J."/>
            <person name="Wilson R.M."/>
            <person name="Miner T."/>
            <person name="Farmer C."/>
            <person name="Delehaunty K."/>
            <person name="Cordes M."/>
            <person name="Minx P."/>
            <person name="Tomlinson C."/>
            <person name="Chen J."/>
            <person name="Wollam A."/>
            <person name="Pepin K.H."/>
            <person name="Bhonagiri V."/>
            <person name="Zhang X."/>
            <person name="Suruliraj S."/>
            <person name="Warren W."/>
            <person name="Mitreva M."/>
            <person name="Mardis E.R."/>
            <person name="Wilson R.K."/>
        </authorList>
    </citation>
    <scope>NUCLEOTIDE SEQUENCE [LARGE SCALE GENOMIC DNA]</scope>
    <source>
        <strain evidence="1 2">F0235</strain>
    </source>
</reference>
<proteinExistence type="predicted"/>
<name>L1MEI2_9CORY</name>
<dbReference type="EMBL" id="AMEM01000024">
    <property type="protein sequence ID" value="EKX89465.1"/>
    <property type="molecule type" value="Genomic_DNA"/>
</dbReference>
<dbReference type="AlphaFoldDB" id="L1MEI2"/>
<evidence type="ECO:0000313" key="2">
    <source>
        <dbReference type="Proteomes" id="UP000010445"/>
    </source>
</evidence>
<protein>
    <submittedName>
        <fullName evidence="1">Uncharacterized protein</fullName>
    </submittedName>
</protein>